<feature type="transmembrane region" description="Helical" evidence="1">
    <location>
        <begin position="97"/>
        <end position="120"/>
    </location>
</feature>
<organism evidence="2 3">
    <name type="scientific">Litoribacter ruber</name>
    <dbReference type="NCBI Taxonomy" id="702568"/>
    <lineage>
        <taxon>Bacteria</taxon>
        <taxon>Pseudomonadati</taxon>
        <taxon>Bacteroidota</taxon>
        <taxon>Cytophagia</taxon>
        <taxon>Cytophagales</taxon>
        <taxon>Cyclobacteriaceae</taxon>
        <taxon>Litoribacter</taxon>
    </lineage>
</organism>
<protein>
    <submittedName>
        <fullName evidence="2">Uncharacterized protein</fullName>
    </submittedName>
</protein>
<proteinExistence type="predicted"/>
<dbReference type="AlphaFoldDB" id="A0AAP2G1I3"/>
<feature type="transmembrane region" description="Helical" evidence="1">
    <location>
        <begin position="36"/>
        <end position="55"/>
    </location>
</feature>
<dbReference type="EMBL" id="JAHCMY010000004">
    <property type="protein sequence ID" value="MBS9524212.1"/>
    <property type="molecule type" value="Genomic_DNA"/>
</dbReference>
<evidence type="ECO:0000313" key="3">
    <source>
        <dbReference type="Proteomes" id="UP001319104"/>
    </source>
</evidence>
<sequence length="128" mass="14735">MKIFSSMYTKLIGLTLGIAALVAIISMLGFEQLLHAKVWNIILFFFFLTLVMVFLTQLILKNGEENFAQVVLGATIFRFFFSLGYILIFLFLGLDNIILFVTNFFAVYLLYLLFDIYGLITNLRPHSK</sequence>
<keyword evidence="1" id="KW-0812">Transmembrane</keyword>
<feature type="transmembrane region" description="Helical" evidence="1">
    <location>
        <begin position="67"/>
        <end position="91"/>
    </location>
</feature>
<reference evidence="2 3" key="1">
    <citation type="submission" date="2021-05" db="EMBL/GenBank/DDBJ databases">
        <authorList>
            <person name="Zhang Z.D."/>
            <person name="Osman G."/>
        </authorList>
    </citation>
    <scope>NUCLEOTIDE SEQUENCE [LARGE SCALE GENOMIC DNA]</scope>
    <source>
        <strain evidence="2 3">KCTC 32217</strain>
    </source>
</reference>
<evidence type="ECO:0000313" key="2">
    <source>
        <dbReference type="EMBL" id="MBS9524212.1"/>
    </source>
</evidence>
<dbReference type="RefSeq" id="WP_213945076.1">
    <property type="nucleotide sequence ID" value="NZ_JAHCMY010000004.1"/>
</dbReference>
<keyword evidence="1" id="KW-0472">Membrane</keyword>
<evidence type="ECO:0000256" key="1">
    <source>
        <dbReference type="SAM" id="Phobius"/>
    </source>
</evidence>
<keyword evidence="3" id="KW-1185">Reference proteome</keyword>
<accession>A0AAP2G1I3</accession>
<gene>
    <name evidence="2" type="ORF">KI659_09320</name>
</gene>
<dbReference type="Proteomes" id="UP001319104">
    <property type="component" value="Unassembled WGS sequence"/>
</dbReference>
<comment type="caution">
    <text evidence="2">The sequence shown here is derived from an EMBL/GenBank/DDBJ whole genome shotgun (WGS) entry which is preliminary data.</text>
</comment>
<feature type="transmembrane region" description="Helical" evidence="1">
    <location>
        <begin position="12"/>
        <end position="30"/>
    </location>
</feature>
<keyword evidence="1" id="KW-1133">Transmembrane helix</keyword>
<name>A0AAP2G1I3_9BACT</name>